<dbReference type="AlphaFoldDB" id="A0A5N6M0P6"/>
<evidence type="ECO:0000256" key="9">
    <source>
        <dbReference type="ARBA" id="ARBA00023125"/>
    </source>
</evidence>
<dbReference type="Proteomes" id="UP000326396">
    <property type="component" value="Linkage Group LG7"/>
</dbReference>
<keyword evidence="16" id="KW-1185">Reference proteome</keyword>
<dbReference type="GO" id="GO:0007131">
    <property type="term" value="P:reciprocal meiotic recombination"/>
    <property type="evidence" value="ECO:0007669"/>
    <property type="project" value="TreeGrafter"/>
</dbReference>
<reference evidence="15 16" key="1">
    <citation type="submission" date="2019-05" db="EMBL/GenBank/DDBJ databases">
        <title>Mikania micrantha, genome provides insights into the molecular mechanism of rapid growth.</title>
        <authorList>
            <person name="Liu B."/>
        </authorList>
    </citation>
    <scope>NUCLEOTIDE SEQUENCE [LARGE SCALE GENOMIC DNA]</scope>
    <source>
        <strain evidence="15">NLD-2019</strain>
        <tissue evidence="15">Leaf</tissue>
    </source>
</reference>
<gene>
    <name evidence="15" type="ORF">E3N88_35202</name>
</gene>
<evidence type="ECO:0000256" key="10">
    <source>
        <dbReference type="ARBA" id="ARBA00023235"/>
    </source>
</evidence>
<keyword evidence="10 12" id="KW-0413">Isomerase</keyword>
<dbReference type="InterPro" id="IPR036078">
    <property type="entry name" value="Spo11/TopoVI_A_sf"/>
</dbReference>
<dbReference type="InterPro" id="IPR012337">
    <property type="entry name" value="RNaseH-like_sf"/>
</dbReference>
<dbReference type="Gene3D" id="3.40.1360.10">
    <property type="match status" value="1"/>
</dbReference>
<dbReference type="GO" id="GO:0003918">
    <property type="term" value="F:DNA topoisomerase type II (double strand cut, ATP-hydrolyzing) activity"/>
    <property type="evidence" value="ECO:0007669"/>
    <property type="project" value="UniProtKB-UniRule"/>
</dbReference>
<sequence>MSIYEKELLGVDNSAADALSRMEGHIVFQMAISSLDPLLWPKIQDSWFNVPQIQKLIKDLQQGIHIPHFVWNGSVLRRKNKLVVKCFIGKSVQGKLFIFVKECVVCQKAKYERVASPGLLQALHVPTYVFSDISMDFINGLPKAFGKDTILVIVDRFTKYANFIDAVHPYIAAQIAQVFFDDVFKLHGCPNVLEGYLRCMVMDTPLQWPKWLTLAEWWYNTTKHSATGMSPLEALYVFTRSIVEDLSLGRSPVIYINRFRNYCTDASGNCCCSHDSAKGVEMITLQQECHARRFDILLQVLLIVQQLLQEHRHASKRDIYYMHPSVFREQSVVDRAINDICILLQCSRHNLNVVSVSKGLVMGWLRFSEADRLFNCINHPDTAHSIPVLVEEVKDIISVADYILVVEKESVFQRLANDFFCKNNHCIVITGRGYPDTSTRRFLRLLIDQLRLPAYCLVDCDPYGFDILTTYRFGSMQMAYDAKIMKLPEIKWLGVFPSDAERFNVPQQCLLPMTTQDKIKTEAILNRCYLQREVPHWRLELELLLQSGMKFEIEALSVHSLTLLSKQYLPSKIQGELLYA</sequence>
<evidence type="ECO:0000256" key="12">
    <source>
        <dbReference type="PROSITE-ProRule" id="PRU01385"/>
    </source>
</evidence>
<dbReference type="EC" id="5.6.2.2" evidence="5"/>
<dbReference type="GO" id="GO:0000228">
    <property type="term" value="C:nuclear chromosome"/>
    <property type="evidence" value="ECO:0007669"/>
    <property type="project" value="TreeGrafter"/>
</dbReference>
<comment type="catalytic activity">
    <reaction evidence="1 12">
        <text>ATP-dependent breakage, passage and rejoining of double-stranded DNA.</text>
        <dbReference type="EC" id="5.6.2.2"/>
    </reaction>
</comment>
<evidence type="ECO:0000256" key="3">
    <source>
        <dbReference type="ARBA" id="ARBA00004123"/>
    </source>
</evidence>
<dbReference type="Gene3D" id="1.10.10.10">
    <property type="entry name" value="Winged helix-like DNA-binding domain superfamily/Winged helix DNA-binding domain"/>
    <property type="match status" value="1"/>
</dbReference>
<keyword evidence="7" id="KW-0460">Magnesium</keyword>
<dbReference type="EMBL" id="SZYD01000017">
    <property type="protein sequence ID" value="KAD3067322.1"/>
    <property type="molecule type" value="Genomic_DNA"/>
</dbReference>
<evidence type="ECO:0000256" key="4">
    <source>
        <dbReference type="ARBA" id="ARBA00006559"/>
    </source>
</evidence>
<dbReference type="Gene3D" id="3.30.420.10">
    <property type="entry name" value="Ribonuclease H-like superfamily/Ribonuclease H"/>
    <property type="match status" value="2"/>
</dbReference>
<feature type="domain" description="Topoisomerase 6 subunit A/Spo11 TOPRIM" evidence="14">
    <location>
        <begin position="402"/>
        <end position="573"/>
    </location>
</feature>
<keyword evidence="6" id="KW-0479">Metal-binding</keyword>
<evidence type="ECO:0000256" key="1">
    <source>
        <dbReference type="ARBA" id="ARBA00000185"/>
    </source>
</evidence>
<dbReference type="PRINTS" id="PR01551">
    <property type="entry name" value="SPO11HOMOLOG"/>
</dbReference>
<dbReference type="SUPFAM" id="SSF53098">
    <property type="entry name" value="Ribonuclease H-like"/>
    <property type="match status" value="1"/>
</dbReference>
<dbReference type="InterPro" id="IPR013048">
    <property type="entry name" value="Meiotic_Spo11"/>
</dbReference>
<comment type="subcellular location">
    <subcellularLocation>
        <location evidence="3">Nucleus</location>
    </subcellularLocation>
</comment>
<organism evidence="15 16">
    <name type="scientific">Mikania micrantha</name>
    <name type="common">bitter vine</name>
    <dbReference type="NCBI Taxonomy" id="192012"/>
    <lineage>
        <taxon>Eukaryota</taxon>
        <taxon>Viridiplantae</taxon>
        <taxon>Streptophyta</taxon>
        <taxon>Embryophyta</taxon>
        <taxon>Tracheophyta</taxon>
        <taxon>Spermatophyta</taxon>
        <taxon>Magnoliopsida</taxon>
        <taxon>eudicotyledons</taxon>
        <taxon>Gunneridae</taxon>
        <taxon>Pentapetalae</taxon>
        <taxon>asterids</taxon>
        <taxon>campanulids</taxon>
        <taxon>Asterales</taxon>
        <taxon>Asteraceae</taxon>
        <taxon>Asteroideae</taxon>
        <taxon>Heliantheae alliance</taxon>
        <taxon>Eupatorieae</taxon>
        <taxon>Mikania</taxon>
    </lineage>
</organism>
<dbReference type="GO" id="GO:0042138">
    <property type="term" value="P:meiotic DNA double-strand break formation"/>
    <property type="evidence" value="ECO:0007669"/>
    <property type="project" value="InterPro"/>
</dbReference>
<dbReference type="InterPro" id="IPR034136">
    <property type="entry name" value="TOPRIM_Topo6A/Spo11"/>
</dbReference>
<dbReference type="PROSITE" id="PS52041">
    <property type="entry name" value="TOPO_IIB"/>
    <property type="match status" value="1"/>
</dbReference>
<keyword evidence="8 12" id="KW-0799">Topoisomerase</keyword>
<dbReference type="PRINTS" id="PR01550">
    <property type="entry name" value="TOP6AFAMILY"/>
</dbReference>
<dbReference type="InterPro" id="IPR013049">
    <property type="entry name" value="Spo11/TopoVI_A_N"/>
</dbReference>
<dbReference type="InterPro" id="IPR036397">
    <property type="entry name" value="RNaseH_sf"/>
</dbReference>
<dbReference type="GO" id="GO:0046872">
    <property type="term" value="F:metal ion binding"/>
    <property type="evidence" value="ECO:0007669"/>
    <property type="project" value="UniProtKB-KW"/>
</dbReference>
<comment type="similarity">
    <text evidence="4 12">Belongs to the TOP6A family.</text>
</comment>
<dbReference type="InterPro" id="IPR036388">
    <property type="entry name" value="WH-like_DNA-bd_sf"/>
</dbReference>
<dbReference type="FunFam" id="3.40.1360.10:FF:000003">
    <property type="entry name" value="DNA topoisomerase 6 subunit A"/>
    <property type="match status" value="1"/>
</dbReference>
<evidence type="ECO:0000256" key="7">
    <source>
        <dbReference type="ARBA" id="ARBA00022842"/>
    </source>
</evidence>
<dbReference type="SUPFAM" id="SSF56726">
    <property type="entry name" value="DNA topoisomerase IV, alpha subunit"/>
    <property type="match status" value="1"/>
</dbReference>
<dbReference type="Pfam" id="PF21180">
    <property type="entry name" value="TOP6A-Spo11_Toprim"/>
    <property type="match status" value="1"/>
</dbReference>
<dbReference type="OrthoDB" id="5377392at2759"/>
<feature type="domain" description="Spo11/DNA topoisomerase VI subunit A N-terminal" evidence="13">
    <location>
        <begin position="292"/>
        <end position="353"/>
    </location>
</feature>
<dbReference type="Pfam" id="PF04406">
    <property type="entry name" value="TP6A_N"/>
    <property type="match status" value="1"/>
</dbReference>
<comment type="cofactor">
    <cofactor evidence="2">
        <name>Mg(2+)</name>
        <dbReference type="ChEBI" id="CHEBI:18420"/>
    </cofactor>
</comment>
<name>A0A5N6M0P6_9ASTR</name>
<dbReference type="GO" id="GO:0005524">
    <property type="term" value="F:ATP binding"/>
    <property type="evidence" value="ECO:0007669"/>
    <property type="project" value="InterPro"/>
</dbReference>
<evidence type="ECO:0000313" key="16">
    <source>
        <dbReference type="Proteomes" id="UP000326396"/>
    </source>
</evidence>
<evidence type="ECO:0000313" key="15">
    <source>
        <dbReference type="EMBL" id="KAD3067322.1"/>
    </source>
</evidence>
<dbReference type="GO" id="GO:0000706">
    <property type="term" value="P:meiotic DNA double-strand break processing"/>
    <property type="evidence" value="ECO:0007669"/>
    <property type="project" value="TreeGrafter"/>
</dbReference>
<evidence type="ECO:0000256" key="5">
    <source>
        <dbReference type="ARBA" id="ARBA00012895"/>
    </source>
</evidence>
<evidence type="ECO:0000259" key="13">
    <source>
        <dbReference type="Pfam" id="PF04406"/>
    </source>
</evidence>
<evidence type="ECO:0000256" key="2">
    <source>
        <dbReference type="ARBA" id="ARBA00001946"/>
    </source>
</evidence>
<dbReference type="PANTHER" id="PTHR10848">
    <property type="entry name" value="MEIOTIC RECOMBINATION PROTEIN SPO11"/>
    <property type="match status" value="1"/>
</dbReference>
<evidence type="ECO:0000256" key="8">
    <source>
        <dbReference type="ARBA" id="ARBA00023029"/>
    </source>
</evidence>
<keyword evidence="9 12" id="KW-0238">DNA-binding</keyword>
<dbReference type="PANTHER" id="PTHR10848:SF3">
    <property type="entry name" value="MEIOTIC RECOMBINATION PROTEIN SPO11-1"/>
    <property type="match status" value="1"/>
</dbReference>
<evidence type="ECO:0000256" key="11">
    <source>
        <dbReference type="ARBA" id="ARBA00023242"/>
    </source>
</evidence>
<feature type="active site" description="O-(5'-phospho-DNA)-tyrosine intermediate" evidence="12">
    <location>
        <position position="321"/>
    </location>
</feature>
<dbReference type="GO" id="GO:0003677">
    <property type="term" value="F:DNA binding"/>
    <property type="evidence" value="ECO:0007669"/>
    <property type="project" value="UniProtKB-UniRule"/>
</dbReference>
<proteinExistence type="inferred from homology"/>
<comment type="caution">
    <text evidence="15">The sequence shown here is derived from an EMBL/GenBank/DDBJ whole genome shotgun (WGS) entry which is preliminary data.</text>
</comment>
<accession>A0A5N6M0P6</accession>
<keyword evidence="11" id="KW-0539">Nucleus</keyword>
<evidence type="ECO:0000259" key="14">
    <source>
        <dbReference type="Pfam" id="PF21180"/>
    </source>
</evidence>
<dbReference type="CDD" id="cd00223">
    <property type="entry name" value="TOPRIM_TopoIIB_SPO"/>
    <property type="match status" value="1"/>
</dbReference>
<dbReference type="InterPro" id="IPR002815">
    <property type="entry name" value="Spo11/TopoVI_A"/>
</dbReference>
<evidence type="ECO:0000256" key="6">
    <source>
        <dbReference type="ARBA" id="ARBA00022723"/>
    </source>
</evidence>
<protein>
    <recommendedName>
        <fullName evidence="5">DNA topoisomerase (ATP-hydrolyzing)</fullName>
        <ecNumber evidence="5">5.6.2.2</ecNumber>
    </recommendedName>
</protein>